<reference evidence="1 2" key="1">
    <citation type="submission" date="2021-06" db="EMBL/GenBank/DDBJ databases">
        <authorList>
            <person name="Kallberg Y."/>
            <person name="Tangrot J."/>
            <person name="Rosling A."/>
        </authorList>
    </citation>
    <scope>NUCLEOTIDE SEQUENCE [LARGE SCALE GENOMIC DNA]</scope>
    <source>
        <strain evidence="1 2">120-4 pot B 10/14</strain>
    </source>
</reference>
<gene>
    <name evidence="1" type="ORF">GMARGA_LOCUS30185</name>
</gene>
<sequence>FSDDKILFIVMAIDPKCKIFKYEGALLACQNYLNLEYDQMMSDENLESSLNEVILDLFGLFISIVFTAVQKNLINKNEINQYLIIEMIGPLDNPL</sequence>
<organism evidence="1 2">
    <name type="scientific">Gigaspora margarita</name>
    <dbReference type="NCBI Taxonomy" id="4874"/>
    <lineage>
        <taxon>Eukaryota</taxon>
        <taxon>Fungi</taxon>
        <taxon>Fungi incertae sedis</taxon>
        <taxon>Mucoromycota</taxon>
        <taxon>Glomeromycotina</taxon>
        <taxon>Glomeromycetes</taxon>
        <taxon>Diversisporales</taxon>
        <taxon>Gigasporaceae</taxon>
        <taxon>Gigaspora</taxon>
    </lineage>
</organism>
<feature type="non-terminal residue" evidence="1">
    <location>
        <position position="1"/>
    </location>
</feature>
<protein>
    <submittedName>
        <fullName evidence="1">24984_t:CDS:1</fullName>
    </submittedName>
</protein>
<evidence type="ECO:0000313" key="1">
    <source>
        <dbReference type="EMBL" id="CAG8830058.1"/>
    </source>
</evidence>
<dbReference type="Proteomes" id="UP000789901">
    <property type="component" value="Unassembled WGS sequence"/>
</dbReference>
<comment type="caution">
    <text evidence="1">The sequence shown here is derived from an EMBL/GenBank/DDBJ whole genome shotgun (WGS) entry which is preliminary data.</text>
</comment>
<accession>A0ABN7WH89</accession>
<evidence type="ECO:0000313" key="2">
    <source>
        <dbReference type="Proteomes" id="UP000789901"/>
    </source>
</evidence>
<name>A0ABN7WH89_GIGMA</name>
<dbReference type="EMBL" id="CAJVQB010042042">
    <property type="protein sequence ID" value="CAG8830058.1"/>
    <property type="molecule type" value="Genomic_DNA"/>
</dbReference>
<keyword evidence="2" id="KW-1185">Reference proteome</keyword>
<proteinExistence type="predicted"/>